<protein>
    <recommendedName>
        <fullName evidence="4">Type III secretion effector protein</fullName>
    </recommendedName>
</protein>
<evidence type="ECO:0000256" key="1">
    <source>
        <dbReference type="SAM" id="MobiDB-lite"/>
    </source>
</evidence>
<reference evidence="2 3" key="1">
    <citation type="submission" date="2017-09" db="EMBL/GenBank/DDBJ databases">
        <authorList>
            <person name="DeBolt S."/>
            <person name="Huntemann M."/>
            <person name="Clum A."/>
            <person name="Pillay M."/>
            <person name="Palaniappan K."/>
            <person name="Varghese N."/>
            <person name="Mikhailova N."/>
            <person name="Stamatis D."/>
            <person name="Reddy T."/>
            <person name="Daum C."/>
            <person name="Shapiro N."/>
            <person name="Ivanova N."/>
            <person name="Kyrpides N."/>
            <person name="Woyke T."/>
        </authorList>
    </citation>
    <scope>NUCLEOTIDE SEQUENCE [LARGE SCALE GENOMIC DNA]</scope>
    <source>
        <strain evidence="2 3">A2-S9</strain>
    </source>
</reference>
<sequence>MSVLVSDTQASTSSTSDLLQATSRPEVKAPRPATASNGQTAANVSFLPRENQRGPVFGAPSSQAPRQSAADNVMRHSSAPAAQGLMNTVRHWMGPWFGWNRPQPDPGCCNPPPRPNPGCCSPPPRPSPGCSNPPPRPYPSVGKPYPPAPGWPDPTYSLKSNDELAQQLRDNFNAFRDRSNPGYVSVDSIYGMAKKNWSPNPVTNANIRLANELLRRPEVMGALDRHSSTGALDGLIDRQNVNIVVKGENYFKYKTDKEMAGEMLEHFDELKRNPWERELSFNHLRSLAAQEQTGDSPMDHLIQLSQEMLKRSDVLRKMDNLAGRDDDGRISWQALYQLSR</sequence>
<evidence type="ECO:0008006" key="4">
    <source>
        <dbReference type="Google" id="ProtNLM"/>
    </source>
</evidence>
<dbReference type="EMBL" id="PDJN01000001">
    <property type="protein sequence ID" value="PFG72677.1"/>
    <property type="molecule type" value="Genomic_DNA"/>
</dbReference>
<comment type="caution">
    <text evidence="2">The sequence shown here is derived from an EMBL/GenBank/DDBJ whole genome shotgun (WGS) entry which is preliminary data.</text>
</comment>
<evidence type="ECO:0000313" key="3">
    <source>
        <dbReference type="Proteomes" id="UP000221580"/>
    </source>
</evidence>
<feature type="compositionally biased region" description="Low complexity" evidence="1">
    <location>
        <begin position="1"/>
        <end position="23"/>
    </location>
</feature>
<organism evidence="2 3">
    <name type="scientific">Pseudomonas poae</name>
    <dbReference type="NCBI Taxonomy" id="200451"/>
    <lineage>
        <taxon>Bacteria</taxon>
        <taxon>Pseudomonadati</taxon>
        <taxon>Pseudomonadota</taxon>
        <taxon>Gammaproteobacteria</taxon>
        <taxon>Pseudomonadales</taxon>
        <taxon>Pseudomonadaceae</taxon>
        <taxon>Pseudomonas</taxon>
    </lineage>
</organism>
<reference evidence="2 3" key="2">
    <citation type="submission" date="2017-10" db="EMBL/GenBank/DDBJ databases">
        <title>Bacterial endophytes that colonize and modify switchgrass growth.</title>
        <authorList>
            <person name="Debolt S."/>
        </authorList>
    </citation>
    <scope>NUCLEOTIDE SEQUENCE [LARGE SCALE GENOMIC DNA]</scope>
    <source>
        <strain evidence="2 3">A2-S9</strain>
    </source>
</reference>
<evidence type="ECO:0000313" key="2">
    <source>
        <dbReference type="EMBL" id="PFG72677.1"/>
    </source>
</evidence>
<name>A0A7Z1GXF2_9PSED</name>
<dbReference type="Proteomes" id="UP000221580">
    <property type="component" value="Unassembled WGS sequence"/>
</dbReference>
<proteinExistence type="predicted"/>
<dbReference type="AlphaFoldDB" id="A0A7Z1GXF2"/>
<feature type="region of interest" description="Disordered" evidence="1">
    <location>
        <begin position="1"/>
        <end position="75"/>
    </location>
</feature>
<feature type="compositionally biased region" description="Polar residues" evidence="1">
    <location>
        <begin position="34"/>
        <end position="43"/>
    </location>
</feature>
<feature type="compositionally biased region" description="Low complexity" evidence="1">
    <location>
        <begin position="59"/>
        <end position="70"/>
    </location>
</feature>
<accession>A0A7Z1GXF2</accession>
<gene>
    <name evidence="2" type="ORF">DM05_3076</name>
</gene>